<evidence type="ECO:0000313" key="9">
    <source>
        <dbReference type="EMBL" id="CAA6822060.1"/>
    </source>
</evidence>
<reference evidence="9" key="1">
    <citation type="submission" date="2020-01" db="EMBL/GenBank/DDBJ databases">
        <authorList>
            <person name="Meier V. D."/>
            <person name="Meier V D."/>
        </authorList>
    </citation>
    <scope>NUCLEOTIDE SEQUENCE</scope>
    <source>
        <strain evidence="9">HLG_WM_MAG_07</strain>
    </source>
</reference>
<evidence type="ECO:0000256" key="2">
    <source>
        <dbReference type="ARBA" id="ARBA00022723"/>
    </source>
</evidence>
<name>A0A6S6TZ21_9GAMM</name>
<dbReference type="Gene3D" id="3.90.850.10">
    <property type="entry name" value="Fumarylacetoacetase-like, C-terminal domain"/>
    <property type="match status" value="1"/>
</dbReference>
<accession>A0A6S6TZ21</accession>
<comment type="catalytic activity">
    <reaction evidence="4">
        <text>(2E,4Z)-5-hydroxypenta-2,4-diene-1,2,5-tricarboxylate = (3E,5R)-5-carboxy-2-oxohept-3-enedioate</text>
        <dbReference type="Rhea" id="RHEA:18813"/>
        <dbReference type="ChEBI" id="CHEBI:47961"/>
        <dbReference type="ChEBI" id="CHEBI:87491"/>
        <dbReference type="EC" id="5.3.3.10"/>
    </reaction>
</comment>
<dbReference type="InterPro" id="IPR011234">
    <property type="entry name" value="Fumarylacetoacetase-like_C"/>
</dbReference>
<dbReference type="GO" id="GO:0046872">
    <property type="term" value="F:metal ion binding"/>
    <property type="evidence" value="ECO:0007669"/>
    <property type="project" value="UniProtKB-KW"/>
</dbReference>
<dbReference type="SUPFAM" id="SSF56529">
    <property type="entry name" value="FAH"/>
    <property type="match status" value="1"/>
</dbReference>
<protein>
    <submittedName>
        <fullName evidence="9">Fumarylacetoacetate hydrolase family protein</fullName>
    </submittedName>
</protein>
<dbReference type="FunFam" id="3.90.850.10:FF:000002">
    <property type="entry name" value="2-hydroxyhepta-2,4-diene-1,7-dioate isomerase"/>
    <property type="match status" value="1"/>
</dbReference>
<comment type="catalytic activity">
    <reaction evidence="3">
        <text>(3E,5R)-5-carboxy-2-oxohept-3-enedioate + H(+) = (4Z)-2-oxohept-4-enedioate + CO2</text>
        <dbReference type="Rhea" id="RHEA:14397"/>
        <dbReference type="ChEBI" id="CHEBI:15378"/>
        <dbReference type="ChEBI" id="CHEBI:16526"/>
        <dbReference type="ChEBI" id="CHEBI:87491"/>
        <dbReference type="ChEBI" id="CHEBI:87507"/>
        <dbReference type="EC" id="4.1.1.68"/>
    </reaction>
</comment>
<proteinExistence type="inferred from homology"/>
<evidence type="ECO:0000256" key="7">
    <source>
        <dbReference type="ARBA" id="ARBA00060680"/>
    </source>
</evidence>
<comment type="pathway">
    <text evidence="6">Aromatic compound metabolism; 4-hydroxyphenylacetate degradation; pyruvate and succinate semialdehyde from 4-hydroxyphenylacetate: step 4/7.</text>
</comment>
<dbReference type="EMBL" id="CACVAY010000108">
    <property type="protein sequence ID" value="CAA6822060.1"/>
    <property type="molecule type" value="Genomic_DNA"/>
</dbReference>
<dbReference type="GO" id="GO:0016787">
    <property type="term" value="F:hydrolase activity"/>
    <property type="evidence" value="ECO:0007669"/>
    <property type="project" value="UniProtKB-KW"/>
</dbReference>
<dbReference type="GO" id="GO:0008704">
    <property type="term" value="F:5-carboxymethyl-2-hydroxymuconate delta-isomerase activity"/>
    <property type="evidence" value="ECO:0007669"/>
    <property type="project" value="UniProtKB-EC"/>
</dbReference>
<evidence type="ECO:0000256" key="5">
    <source>
        <dbReference type="ARBA" id="ARBA00057150"/>
    </source>
</evidence>
<gene>
    <name evidence="9" type="ORF">HELGO_WM20314</name>
</gene>
<evidence type="ECO:0000256" key="3">
    <source>
        <dbReference type="ARBA" id="ARBA00051258"/>
    </source>
</evidence>
<dbReference type="GO" id="GO:0018800">
    <property type="term" value="F:5-oxopent-3-ene-1,2,5-tricarboxylate decarboxylase activity"/>
    <property type="evidence" value="ECO:0007669"/>
    <property type="project" value="UniProtKB-EC"/>
</dbReference>
<dbReference type="AlphaFoldDB" id="A0A6S6TZ21"/>
<sequence>MNTLRFLRYGEKGEERPAVLDQDGNIRSVHQYLDDIDATVLDQLDSILSGIDIAALPLIDADVRIAPPIAAPGNVIAVGLNYREHIQETSSKTPDEPLLFNKSPHAICGANDPIMIPKGAERVDWEVELVIVIGRESRYLTKEQALSAIGGFCLGVDVSERDFQKNHSGQWMKGKSADTFGPVGPYLVSTSQVNLDDGLSLWLDVNGTRKQEASTLQMMHDVPALISYISQFMSLHPGDLIFTGTPDGVGMARNPPEFLQLGDRVECGITGLGKQQHTVIASTD</sequence>
<feature type="domain" description="Fumarylacetoacetase-like C-terminal" evidence="8">
    <location>
        <begin position="75"/>
        <end position="279"/>
    </location>
</feature>
<evidence type="ECO:0000256" key="6">
    <source>
        <dbReference type="ARBA" id="ARBA00060569"/>
    </source>
</evidence>
<dbReference type="InterPro" id="IPR036663">
    <property type="entry name" value="Fumarylacetoacetase_C_sf"/>
</dbReference>
<comment type="pathway">
    <text evidence="7">Aromatic compound metabolism; 4-hydroxyphenylacetate degradation; pyruvate and succinate semialdehyde from 4-hydroxyphenylacetate: step 5/7.</text>
</comment>
<comment type="function">
    <text evidence="5">Decarboxylates OPET (5-oxo-pent-3-ene-1,2,5-tricarboxylic acid) into HHDD (2-hydroxy-hept-2,4-diene-1,7-dioate) and isomerizes it to OHED (2-oxo-hept-3-ene-1,7-dioate).</text>
</comment>
<comment type="similarity">
    <text evidence="1">Belongs to the FAH family.</text>
</comment>
<evidence type="ECO:0000256" key="1">
    <source>
        <dbReference type="ARBA" id="ARBA00010211"/>
    </source>
</evidence>
<dbReference type="PANTHER" id="PTHR42796:SF4">
    <property type="entry name" value="FUMARYLACETOACETATE HYDROLASE DOMAIN-CONTAINING PROTEIN 2A"/>
    <property type="match status" value="1"/>
</dbReference>
<dbReference type="InterPro" id="IPR051121">
    <property type="entry name" value="FAH"/>
</dbReference>
<keyword evidence="2" id="KW-0479">Metal-binding</keyword>
<dbReference type="GO" id="GO:0019752">
    <property type="term" value="P:carboxylic acid metabolic process"/>
    <property type="evidence" value="ECO:0007669"/>
    <property type="project" value="UniProtKB-ARBA"/>
</dbReference>
<dbReference type="Pfam" id="PF01557">
    <property type="entry name" value="FAA_hydrolase"/>
    <property type="match status" value="1"/>
</dbReference>
<keyword evidence="9" id="KW-0378">Hydrolase</keyword>
<evidence type="ECO:0000259" key="8">
    <source>
        <dbReference type="Pfam" id="PF01557"/>
    </source>
</evidence>
<dbReference type="PANTHER" id="PTHR42796">
    <property type="entry name" value="FUMARYLACETOACETATE HYDROLASE DOMAIN-CONTAINING PROTEIN 2A-RELATED"/>
    <property type="match status" value="1"/>
</dbReference>
<organism evidence="9">
    <name type="scientific">uncultured Thiotrichaceae bacterium</name>
    <dbReference type="NCBI Taxonomy" id="298394"/>
    <lineage>
        <taxon>Bacteria</taxon>
        <taxon>Pseudomonadati</taxon>
        <taxon>Pseudomonadota</taxon>
        <taxon>Gammaproteobacteria</taxon>
        <taxon>Thiotrichales</taxon>
        <taxon>Thiotrichaceae</taxon>
        <taxon>environmental samples</taxon>
    </lineage>
</organism>
<evidence type="ECO:0000256" key="4">
    <source>
        <dbReference type="ARBA" id="ARBA00052790"/>
    </source>
</evidence>